<keyword evidence="4" id="KW-0472">Membrane</keyword>
<evidence type="ECO:0000256" key="1">
    <source>
        <dbReference type="ARBA" id="ARBA00004141"/>
    </source>
</evidence>
<comment type="caution">
    <text evidence="5">The sequence shown here is derived from an EMBL/GenBank/DDBJ whole genome shotgun (WGS) entry which is preliminary data.</text>
</comment>
<evidence type="ECO:0000256" key="2">
    <source>
        <dbReference type="ARBA" id="ARBA00022692"/>
    </source>
</evidence>
<accession>A0A419T1I3</accession>
<name>A0A419T1I3_9FIRM</name>
<evidence type="ECO:0000313" key="6">
    <source>
        <dbReference type="Proteomes" id="UP000284277"/>
    </source>
</evidence>
<keyword evidence="6" id="KW-1185">Reference proteome</keyword>
<dbReference type="GO" id="GO:0016020">
    <property type="term" value="C:membrane"/>
    <property type="evidence" value="ECO:0007669"/>
    <property type="project" value="UniProtKB-SubCell"/>
</dbReference>
<dbReference type="RefSeq" id="WP_120197157.1">
    <property type="nucleotide sequence ID" value="NZ_MCIA01000022.1"/>
</dbReference>
<comment type="subcellular location">
    <subcellularLocation>
        <location evidence="1">Membrane</location>
        <topology evidence="1">Multi-pass membrane protein</topology>
    </subcellularLocation>
</comment>
<protein>
    <submittedName>
        <fullName evidence="5">Uncharacterized protein</fullName>
    </submittedName>
</protein>
<keyword evidence="3" id="KW-1133">Transmembrane helix</keyword>
<dbReference type="InterPro" id="IPR006480">
    <property type="entry name" value="Phage_holin_4_1"/>
</dbReference>
<evidence type="ECO:0000256" key="4">
    <source>
        <dbReference type="ARBA" id="ARBA00023136"/>
    </source>
</evidence>
<dbReference type="Pfam" id="PF05105">
    <property type="entry name" value="Phage_holin_4_1"/>
    <property type="match status" value="1"/>
</dbReference>
<evidence type="ECO:0000256" key="3">
    <source>
        <dbReference type="ARBA" id="ARBA00022989"/>
    </source>
</evidence>
<evidence type="ECO:0000313" key="5">
    <source>
        <dbReference type="EMBL" id="RKD31316.1"/>
    </source>
</evidence>
<proteinExistence type="predicted"/>
<gene>
    <name evidence="5" type="ORF">BET01_20950</name>
</gene>
<sequence>MKTGQTVCHNCLTGFHYSVGTNNMPIFFLIIPEVGCGQSPQKKLQVTNICKGTARKTWLICNEVTSTLENLIDIGVDIPPFLMHIV</sequence>
<organism evidence="5 6">
    <name type="scientific">Lacrimispora algidixylanolytica</name>
    <dbReference type="NCBI Taxonomy" id="94868"/>
    <lineage>
        <taxon>Bacteria</taxon>
        <taxon>Bacillati</taxon>
        <taxon>Bacillota</taxon>
        <taxon>Clostridia</taxon>
        <taxon>Lachnospirales</taxon>
        <taxon>Lachnospiraceae</taxon>
        <taxon>Lacrimispora</taxon>
    </lineage>
</organism>
<keyword evidence="2" id="KW-0812">Transmembrane</keyword>
<dbReference type="AlphaFoldDB" id="A0A419T1I3"/>
<dbReference type="Proteomes" id="UP000284277">
    <property type="component" value="Unassembled WGS sequence"/>
</dbReference>
<reference evidence="5 6" key="1">
    <citation type="submission" date="2016-08" db="EMBL/GenBank/DDBJ databases">
        <title>A new outlook on sporulation: Clostridium algidixylanolyticum.</title>
        <authorList>
            <person name="Poppleton D.I."/>
            <person name="Gribaldo S."/>
        </authorList>
    </citation>
    <scope>NUCLEOTIDE SEQUENCE [LARGE SCALE GENOMIC DNA]</scope>
    <source>
        <strain evidence="5 6">SPL73</strain>
    </source>
</reference>
<dbReference type="EMBL" id="MCIA01000022">
    <property type="protein sequence ID" value="RKD31316.1"/>
    <property type="molecule type" value="Genomic_DNA"/>
</dbReference>